<evidence type="ECO:0000256" key="9">
    <source>
        <dbReference type="ARBA" id="ARBA00022741"/>
    </source>
</evidence>
<evidence type="ECO:0000256" key="3">
    <source>
        <dbReference type="ARBA" id="ARBA00002284"/>
    </source>
</evidence>
<feature type="binding site" evidence="19">
    <location>
        <position position="30"/>
    </location>
    <ligand>
        <name>Mg(2+)</name>
        <dbReference type="ChEBI" id="CHEBI:18420"/>
        <label>2</label>
    </ligand>
</feature>
<keyword evidence="12 19" id="KW-0460">Magnesium</keyword>
<dbReference type="GO" id="GO:0030145">
    <property type="term" value="F:manganese ion binding"/>
    <property type="evidence" value="ECO:0007669"/>
    <property type="project" value="UniProtKB-UniRule"/>
</dbReference>
<dbReference type="NCBIfam" id="NF001591">
    <property type="entry name" value="PRK00393.1"/>
    <property type="match status" value="1"/>
</dbReference>
<evidence type="ECO:0000256" key="17">
    <source>
        <dbReference type="ARBA" id="ARBA00043932"/>
    </source>
</evidence>
<dbReference type="InterPro" id="IPR000422">
    <property type="entry name" value="DHBP_synthase_RibB"/>
</dbReference>
<feature type="binding site" evidence="19">
    <location>
        <position position="357"/>
    </location>
    <ligand>
        <name>GTP</name>
        <dbReference type="ChEBI" id="CHEBI:37565"/>
    </ligand>
</feature>
<dbReference type="Pfam" id="PF00925">
    <property type="entry name" value="GTP_cyclohydro2"/>
    <property type="match status" value="1"/>
</dbReference>
<evidence type="ECO:0000256" key="15">
    <source>
        <dbReference type="ARBA" id="ARBA00023239"/>
    </source>
</evidence>
<dbReference type="InterPro" id="IPR036144">
    <property type="entry name" value="RibA-like_sf"/>
</dbReference>
<dbReference type="SUPFAM" id="SSF55821">
    <property type="entry name" value="YrdC/RibB"/>
    <property type="match status" value="1"/>
</dbReference>
<dbReference type="GO" id="GO:0003935">
    <property type="term" value="F:GTP cyclohydrolase II activity"/>
    <property type="evidence" value="ECO:0007669"/>
    <property type="project" value="UniProtKB-UniRule"/>
</dbReference>
<organism evidence="21 22">
    <name type="scientific">Saccharothrix tamanrassetensis</name>
    <dbReference type="NCBI Taxonomy" id="1051531"/>
    <lineage>
        <taxon>Bacteria</taxon>
        <taxon>Bacillati</taxon>
        <taxon>Actinomycetota</taxon>
        <taxon>Actinomycetes</taxon>
        <taxon>Pseudonocardiales</taxon>
        <taxon>Pseudonocardiaceae</taxon>
        <taxon>Saccharothrix</taxon>
    </lineage>
</organism>
<evidence type="ECO:0000256" key="6">
    <source>
        <dbReference type="ARBA" id="ARBA00005520"/>
    </source>
</evidence>
<keyword evidence="13 19" id="KW-0342">GTP-binding</keyword>
<keyword evidence="7 19" id="KW-0686">Riboflavin biosynthesis</keyword>
<evidence type="ECO:0000256" key="1">
    <source>
        <dbReference type="ARBA" id="ARBA00000141"/>
    </source>
</evidence>
<dbReference type="InterPro" id="IPR016299">
    <property type="entry name" value="Riboflavin_synth_RibBA"/>
</dbReference>
<evidence type="ECO:0000256" key="10">
    <source>
        <dbReference type="ARBA" id="ARBA00022801"/>
    </source>
</evidence>
<dbReference type="FunFam" id="3.40.50.10990:FF:000001">
    <property type="entry name" value="Riboflavin biosynthesis protein RibBA"/>
    <property type="match status" value="1"/>
</dbReference>
<dbReference type="GO" id="GO:0008270">
    <property type="term" value="F:zinc ion binding"/>
    <property type="evidence" value="ECO:0007669"/>
    <property type="project" value="UniProtKB-UniRule"/>
</dbReference>
<feature type="binding site" evidence="19">
    <location>
        <position position="272"/>
    </location>
    <ligand>
        <name>Zn(2+)</name>
        <dbReference type="ChEBI" id="CHEBI:29105"/>
        <note>catalytic</note>
    </ligand>
</feature>
<evidence type="ECO:0000313" key="22">
    <source>
        <dbReference type="Proteomes" id="UP000547510"/>
    </source>
</evidence>
<comment type="function">
    <text evidence="3 19">Catalyzes the conversion of D-ribulose 5-phosphate to formate and 3,4-dihydroxy-2-butanone 4-phosphate.</text>
</comment>
<keyword evidence="10 19" id="KW-0378">Hydrolase</keyword>
<gene>
    <name evidence="19" type="primary">ribBA</name>
    <name evidence="21" type="ORF">FHS29_005706</name>
</gene>
<dbReference type="FunFam" id="3.90.870.10:FF:000001">
    <property type="entry name" value="Riboflavin biosynthesis protein RibBA"/>
    <property type="match status" value="1"/>
</dbReference>
<evidence type="ECO:0000256" key="8">
    <source>
        <dbReference type="ARBA" id="ARBA00022723"/>
    </source>
</evidence>
<comment type="pathway">
    <text evidence="5 19">Cofactor biosynthesis; riboflavin biosynthesis; 2-hydroxy-3-oxobutyl phosphate from D-ribulose 5-phosphate: step 1/1.</text>
</comment>
<feature type="binding site" evidence="19">
    <location>
        <position position="34"/>
    </location>
    <ligand>
        <name>D-ribulose 5-phosphate</name>
        <dbReference type="ChEBI" id="CHEBI:58121"/>
    </ligand>
</feature>
<feature type="binding site" evidence="19">
    <location>
        <position position="277"/>
    </location>
    <ligand>
        <name>GTP</name>
        <dbReference type="ChEBI" id="CHEBI:37565"/>
    </ligand>
</feature>
<keyword evidence="14 19" id="KW-0464">Manganese</keyword>
<dbReference type="Gene3D" id="3.90.870.10">
    <property type="entry name" value="DHBP synthase"/>
    <property type="match status" value="1"/>
</dbReference>
<evidence type="ECO:0000256" key="13">
    <source>
        <dbReference type="ARBA" id="ARBA00023134"/>
    </source>
</evidence>
<dbReference type="GO" id="GO:0009231">
    <property type="term" value="P:riboflavin biosynthetic process"/>
    <property type="evidence" value="ECO:0007669"/>
    <property type="project" value="UniProtKB-UniRule"/>
</dbReference>
<keyword evidence="16 19" id="KW-0511">Multifunctional enzyme</keyword>
<feature type="binding site" evidence="19">
    <location>
        <position position="166"/>
    </location>
    <ligand>
        <name>D-ribulose 5-phosphate</name>
        <dbReference type="ChEBI" id="CHEBI:58121"/>
    </ligand>
</feature>
<evidence type="ECO:0000256" key="16">
    <source>
        <dbReference type="ARBA" id="ARBA00023268"/>
    </source>
</evidence>
<evidence type="ECO:0000256" key="2">
    <source>
        <dbReference type="ARBA" id="ARBA00001936"/>
    </source>
</evidence>
<dbReference type="InterPro" id="IPR032677">
    <property type="entry name" value="GTP_cyclohydro_II"/>
</dbReference>
<comment type="similarity">
    <text evidence="6 19">In the N-terminal section; belongs to the DHBP synthase family.</text>
</comment>
<protein>
    <recommendedName>
        <fullName evidence="19">Riboflavin biosynthesis protein RibBA</fullName>
    </recommendedName>
    <domain>
        <recommendedName>
            <fullName evidence="19">3,4-dihydroxy-2-butanone 4-phosphate synthase</fullName>
            <shortName evidence="19">DHBP synthase</shortName>
            <ecNumber evidence="19">4.1.99.12</ecNumber>
        </recommendedName>
    </domain>
    <domain>
        <recommendedName>
            <fullName evidence="19">GTP cyclohydrolase-2</fullName>
            <ecNumber evidence="19">3.5.4.25</ecNumber>
        </recommendedName>
        <alternativeName>
            <fullName evidence="19">GTP cyclohydrolase II</fullName>
        </alternativeName>
    </domain>
</protein>
<comment type="similarity">
    <text evidence="19">In the C-terminal section; belongs to the GTP cyclohydrolase II family.</text>
</comment>
<name>A0A841CUI6_9PSEU</name>
<comment type="cofactor">
    <cofactor evidence="19">
        <name>Zn(2+)</name>
        <dbReference type="ChEBI" id="CHEBI:29105"/>
    </cofactor>
    <text evidence="19">Binds 1 zinc ion per subunit.</text>
</comment>
<feature type="binding site" evidence="19">
    <location>
        <position position="274"/>
    </location>
    <ligand>
        <name>Zn(2+)</name>
        <dbReference type="ChEBI" id="CHEBI:29105"/>
        <note>catalytic</note>
    </ligand>
</feature>
<feature type="active site" description="Proton acceptor; for GTP cyclohydrolase activity" evidence="19">
    <location>
        <position position="334"/>
    </location>
</feature>
<comment type="function">
    <text evidence="17 19">Catalyzes the conversion of GTP to 2,5-diamino-6-ribosylamino-4(3H)-pyrimidinone 5'-phosphate (DARP), formate and pyrophosphate.</text>
</comment>
<reference evidence="21 22" key="1">
    <citation type="submission" date="2020-08" db="EMBL/GenBank/DDBJ databases">
        <title>Genomic Encyclopedia of Type Strains, Phase III (KMG-III): the genomes of soil and plant-associated and newly described type strains.</title>
        <authorList>
            <person name="Whitman W."/>
        </authorList>
    </citation>
    <scope>NUCLEOTIDE SEQUENCE [LARGE SCALE GENOMIC DNA]</scope>
    <source>
        <strain evidence="21 22">CECT 8640</strain>
    </source>
</reference>
<feature type="region of interest" description="GTP cyclohydrolase II" evidence="19">
    <location>
        <begin position="206"/>
        <end position="424"/>
    </location>
</feature>
<comment type="catalytic activity">
    <reaction evidence="1 19">
        <text>D-ribulose 5-phosphate = (2S)-2-hydroxy-3-oxobutyl phosphate + formate + H(+)</text>
        <dbReference type="Rhea" id="RHEA:18457"/>
        <dbReference type="ChEBI" id="CHEBI:15378"/>
        <dbReference type="ChEBI" id="CHEBI:15740"/>
        <dbReference type="ChEBI" id="CHEBI:58121"/>
        <dbReference type="ChEBI" id="CHEBI:58830"/>
        <dbReference type="EC" id="4.1.99.12"/>
    </reaction>
</comment>
<dbReference type="GO" id="GO:0005525">
    <property type="term" value="F:GTP binding"/>
    <property type="evidence" value="ECO:0007669"/>
    <property type="project" value="UniProtKB-KW"/>
</dbReference>
<comment type="cofactor">
    <cofactor evidence="2">
        <name>Mn(2+)</name>
        <dbReference type="ChEBI" id="CHEBI:29035"/>
    </cofactor>
</comment>
<keyword evidence="11 19" id="KW-0862">Zinc</keyword>
<feature type="domain" description="GTP cyclohydrolase II" evidence="20">
    <location>
        <begin position="212"/>
        <end position="378"/>
    </location>
</feature>
<dbReference type="PANTHER" id="PTHR21327">
    <property type="entry name" value="GTP CYCLOHYDROLASE II-RELATED"/>
    <property type="match status" value="1"/>
</dbReference>
<dbReference type="InterPro" id="IPR000926">
    <property type="entry name" value="RibA"/>
</dbReference>
<dbReference type="GO" id="GO:0000287">
    <property type="term" value="F:magnesium ion binding"/>
    <property type="evidence" value="ECO:0007669"/>
    <property type="project" value="UniProtKB-UniRule"/>
</dbReference>
<dbReference type="EMBL" id="JACHJN010000010">
    <property type="protein sequence ID" value="MBB5959086.1"/>
    <property type="molecule type" value="Genomic_DNA"/>
</dbReference>
<dbReference type="Pfam" id="PF00926">
    <property type="entry name" value="DHBP_synthase"/>
    <property type="match status" value="1"/>
</dbReference>
<sequence length="424" mass="45691">MTKSFADIERAIADVAAGRPVVVVDDEDRENEGDLIFAAEKATPELLAFMVRYTSGYVCVALSEADCARLDLPPMYHTNQDQRGTAYTVTVDAREGVSTGISAADRAHTMRLLADPSSEAKDFTRPGHVVPLRARDGGVLRRPGHTEAAVDLSRLAGLNPVGVLCEIVSQKDEGDMARRDELEVFAADHDLALITIADLIAYRRRVETQVARVAEARIPTAHGTFTAVGYDSKLDGIEHVALVYGEIGDGEDVLVRVHSECLTGDVFGSLRCDCGPQLDAALEAVAAQGRGVVLYMRGHEGRGIGLMHKLQAYQLQDGGADTVDANLALGVPADARDYGTGAQILGELGIKSMRLLTNNPAKRVGLEGYGLTVIDRVPLPISPNPENLRYLRTKRDRMGHELHQLEQYEALSQGGAIVSTEGVE</sequence>
<dbReference type="UniPathway" id="UPA00275">
    <property type="reaction ID" value="UER00399"/>
</dbReference>
<dbReference type="RefSeq" id="WP_184695654.1">
    <property type="nucleotide sequence ID" value="NZ_JACHJN010000010.1"/>
</dbReference>
<dbReference type="Proteomes" id="UP000547510">
    <property type="component" value="Unassembled WGS sequence"/>
</dbReference>
<evidence type="ECO:0000256" key="12">
    <source>
        <dbReference type="ARBA" id="ARBA00022842"/>
    </source>
</evidence>
<dbReference type="PIRSF" id="PIRSF001259">
    <property type="entry name" value="RibA"/>
    <property type="match status" value="1"/>
</dbReference>
<evidence type="ECO:0000256" key="14">
    <source>
        <dbReference type="ARBA" id="ARBA00023211"/>
    </source>
</evidence>
<evidence type="ECO:0000259" key="20">
    <source>
        <dbReference type="Pfam" id="PF00925"/>
    </source>
</evidence>
<feature type="region of interest" description="DHBP synthase" evidence="19">
    <location>
        <begin position="1"/>
        <end position="205"/>
    </location>
</feature>
<evidence type="ECO:0000256" key="19">
    <source>
        <dbReference type="HAMAP-Rule" id="MF_01283"/>
    </source>
</evidence>
<comment type="caution">
    <text evidence="21">The sequence shown here is derived from an EMBL/GenBank/DDBJ whole genome shotgun (WGS) entry which is preliminary data.</text>
</comment>
<feature type="binding site" evidence="19">
    <location>
        <position position="30"/>
    </location>
    <ligand>
        <name>Mg(2+)</name>
        <dbReference type="ChEBI" id="CHEBI:18420"/>
        <label>1</label>
    </ligand>
</feature>
<dbReference type="Gene3D" id="3.40.50.10990">
    <property type="entry name" value="GTP cyclohydrolase II"/>
    <property type="match status" value="1"/>
</dbReference>
<accession>A0A841CUI6</accession>
<feature type="binding site" evidence="19">
    <location>
        <position position="261"/>
    </location>
    <ligand>
        <name>Zn(2+)</name>
        <dbReference type="ChEBI" id="CHEBI:29105"/>
        <note>catalytic</note>
    </ligand>
</feature>
<comment type="pathway">
    <text evidence="4 19">Cofactor biosynthesis; riboflavin biosynthesis; 5-amino-6-(D-ribitylamino)uracil from GTP: step 1/4.</text>
</comment>
<dbReference type="GO" id="GO:0008686">
    <property type="term" value="F:3,4-dihydroxy-2-butanone-4-phosphate synthase activity"/>
    <property type="evidence" value="ECO:0007669"/>
    <property type="project" value="UniProtKB-UniRule"/>
</dbReference>
<feature type="binding site" evidence="19">
    <location>
        <begin position="300"/>
        <end position="302"/>
    </location>
    <ligand>
        <name>GTP</name>
        <dbReference type="ChEBI" id="CHEBI:37565"/>
    </ligand>
</feature>
<evidence type="ECO:0000256" key="4">
    <source>
        <dbReference type="ARBA" id="ARBA00004853"/>
    </source>
</evidence>
<dbReference type="SUPFAM" id="SSF142695">
    <property type="entry name" value="RibA-like"/>
    <property type="match status" value="1"/>
</dbReference>
<dbReference type="EC" id="3.5.4.25" evidence="19"/>
<dbReference type="NCBIfam" id="TIGR00506">
    <property type="entry name" value="ribB"/>
    <property type="match status" value="1"/>
</dbReference>
<dbReference type="GO" id="GO:0005829">
    <property type="term" value="C:cytosol"/>
    <property type="evidence" value="ECO:0007669"/>
    <property type="project" value="TreeGrafter"/>
</dbReference>
<keyword evidence="15 19" id="KW-0456">Lyase</keyword>
<dbReference type="HAMAP" id="MF_00179">
    <property type="entry name" value="RibA"/>
    <property type="match status" value="1"/>
</dbReference>
<dbReference type="NCBIfam" id="NF006803">
    <property type="entry name" value="PRK09311.1"/>
    <property type="match status" value="1"/>
</dbReference>
<dbReference type="CDD" id="cd00641">
    <property type="entry name" value="GTP_cyclohydro2"/>
    <property type="match status" value="1"/>
</dbReference>
<evidence type="ECO:0000313" key="21">
    <source>
        <dbReference type="EMBL" id="MBB5959086.1"/>
    </source>
</evidence>
<dbReference type="HAMAP" id="MF_01283">
    <property type="entry name" value="RibBA"/>
    <property type="match status" value="1"/>
</dbReference>
<comment type="catalytic activity">
    <reaction evidence="18 19">
        <text>GTP + 4 H2O = 2,5-diamino-6-hydroxy-4-(5-phosphoribosylamino)-pyrimidine + formate + 2 phosphate + 3 H(+)</text>
        <dbReference type="Rhea" id="RHEA:23704"/>
        <dbReference type="ChEBI" id="CHEBI:15377"/>
        <dbReference type="ChEBI" id="CHEBI:15378"/>
        <dbReference type="ChEBI" id="CHEBI:15740"/>
        <dbReference type="ChEBI" id="CHEBI:37565"/>
        <dbReference type="ChEBI" id="CHEBI:43474"/>
        <dbReference type="ChEBI" id="CHEBI:58614"/>
        <dbReference type="EC" id="3.5.4.25"/>
    </reaction>
</comment>
<feature type="binding site" evidence="19">
    <location>
        <position position="322"/>
    </location>
    <ligand>
        <name>GTP</name>
        <dbReference type="ChEBI" id="CHEBI:37565"/>
    </ligand>
</feature>
<feature type="site" description="Essential for DHBP synthase activity" evidence="19">
    <location>
        <position position="166"/>
    </location>
</feature>
<dbReference type="NCBIfam" id="TIGR00505">
    <property type="entry name" value="ribA"/>
    <property type="match status" value="1"/>
</dbReference>
<dbReference type="HAMAP" id="MF_00180">
    <property type="entry name" value="RibB"/>
    <property type="match status" value="1"/>
</dbReference>
<dbReference type="PANTHER" id="PTHR21327:SF18">
    <property type="entry name" value="3,4-DIHYDROXY-2-BUTANONE 4-PHOSPHATE SYNTHASE"/>
    <property type="match status" value="1"/>
</dbReference>
<feature type="site" description="Essential for DHBP synthase activity" evidence="19">
    <location>
        <position position="128"/>
    </location>
</feature>
<keyword evidence="8 19" id="KW-0479">Metal-binding</keyword>
<evidence type="ECO:0000256" key="11">
    <source>
        <dbReference type="ARBA" id="ARBA00022833"/>
    </source>
</evidence>
<dbReference type="InterPro" id="IPR017945">
    <property type="entry name" value="DHBP_synth_RibB-like_a/b_dom"/>
</dbReference>
<evidence type="ECO:0000256" key="5">
    <source>
        <dbReference type="ARBA" id="ARBA00004904"/>
    </source>
</evidence>
<feature type="binding site" evidence="19">
    <location>
        <begin position="256"/>
        <end position="260"/>
    </location>
    <ligand>
        <name>GTP</name>
        <dbReference type="ChEBI" id="CHEBI:37565"/>
    </ligand>
</feature>
<comment type="cofactor">
    <cofactor evidence="19">
        <name>Mg(2+)</name>
        <dbReference type="ChEBI" id="CHEBI:18420"/>
    </cofactor>
    <cofactor evidence="19">
        <name>Mn(2+)</name>
        <dbReference type="ChEBI" id="CHEBI:29035"/>
    </cofactor>
    <text evidence="19">Binds 2 divalent metal cations per subunit. Magnesium or manganese.</text>
</comment>
<feature type="active site" description="Nucleophile; for GTP cyclohydrolase activity" evidence="19">
    <location>
        <position position="336"/>
    </location>
</feature>
<keyword evidence="9 19" id="KW-0547">Nucleotide-binding</keyword>
<feature type="binding site" evidence="19">
    <location>
        <begin position="142"/>
        <end position="146"/>
    </location>
    <ligand>
        <name>D-ribulose 5-phosphate</name>
        <dbReference type="ChEBI" id="CHEBI:58121"/>
    </ligand>
</feature>
<feature type="binding site" evidence="19">
    <location>
        <position position="362"/>
    </location>
    <ligand>
        <name>GTP</name>
        <dbReference type="ChEBI" id="CHEBI:37565"/>
    </ligand>
</feature>
<feature type="binding site" evidence="19">
    <location>
        <position position="145"/>
    </location>
    <ligand>
        <name>Mg(2+)</name>
        <dbReference type="ChEBI" id="CHEBI:18420"/>
        <label>2</label>
    </ligand>
</feature>
<dbReference type="EC" id="4.1.99.12" evidence="19"/>
<proteinExistence type="inferred from homology"/>
<feature type="binding site" evidence="19">
    <location>
        <begin position="29"/>
        <end position="30"/>
    </location>
    <ligand>
        <name>D-ribulose 5-phosphate</name>
        <dbReference type="ChEBI" id="CHEBI:58121"/>
    </ligand>
</feature>
<evidence type="ECO:0000256" key="18">
    <source>
        <dbReference type="ARBA" id="ARBA00049295"/>
    </source>
</evidence>
<dbReference type="AlphaFoldDB" id="A0A841CUI6"/>
<evidence type="ECO:0000256" key="7">
    <source>
        <dbReference type="ARBA" id="ARBA00022619"/>
    </source>
</evidence>
<keyword evidence="22" id="KW-1185">Reference proteome</keyword>